<evidence type="ECO:0000313" key="3">
    <source>
        <dbReference type="Proteomes" id="UP000887226"/>
    </source>
</evidence>
<proteinExistence type="predicted"/>
<dbReference type="SMART" id="SM00256">
    <property type="entry name" value="FBOX"/>
    <property type="match status" value="1"/>
</dbReference>
<dbReference type="InterPro" id="IPR036047">
    <property type="entry name" value="F-box-like_dom_sf"/>
</dbReference>
<protein>
    <recommendedName>
        <fullName evidence="1">F-box domain-containing protein</fullName>
    </recommendedName>
</protein>
<sequence length="438" mass="50083">MPCACCHGREHVSEAFDPFINQWSLYGKCKMDNHLSRFRMAMEAPISDGWEDSRLQSLPAECFQQCLSYLDLGSLMTMRRVSQFTRMTVSSIPEYREILENSPQILRACLVTRVANHIPFLRLHHALTNMECYYCTRADPAIPSFGTHLSLFEGRRACLYCIRNSPALLPIELKDLFPLYLQCKLSAIRPIHALQPVATLPGTYGETSTKVLNTNSVVQASVVSNGKPLSDKEMRILFGRVEVNGPEIWHHPLAQEKDESDIKPRNFHDSSSAKRVLLMYQTAIAIPYLSSDKLTTDYGTMCGDCILHMQWEETRWTNEQRMRARQGHSPYASDRIRAFINHVRRRGCTTYSISPEADVDAGHISKKVRALKLASGKVPDETLDEHGEKDTFPEFRGMSIQEHRQFHVREFLPPKEREYREKMKATTRAAPPAPLRPT</sequence>
<organism evidence="2 3">
    <name type="scientific">Calycina marina</name>
    <dbReference type="NCBI Taxonomy" id="1763456"/>
    <lineage>
        <taxon>Eukaryota</taxon>
        <taxon>Fungi</taxon>
        <taxon>Dikarya</taxon>
        <taxon>Ascomycota</taxon>
        <taxon>Pezizomycotina</taxon>
        <taxon>Leotiomycetes</taxon>
        <taxon>Helotiales</taxon>
        <taxon>Pezizellaceae</taxon>
        <taxon>Calycina</taxon>
    </lineage>
</organism>
<keyword evidence="3" id="KW-1185">Reference proteome</keyword>
<reference evidence="2" key="1">
    <citation type="journal article" date="2021" name="IMA Fungus">
        <title>Genomic characterization of three marine fungi, including Emericellopsis atlantica sp. nov. with signatures of a generalist lifestyle and marine biomass degradation.</title>
        <authorList>
            <person name="Hagestad O.C."/>
            <person name="Hou L."/>
            <person name="Andersen J.H."/>
            <person name="Hansen E.H."/>
            <person name="Altermark B."/>
            <person name="Li C."/>
            <person name="Kuhnert E."/>
            <person name="Cox R.J."/>
            <person name="Crous P.W."/>
            <person name="Spatafora J.W."/>
            <person name="Lail K."/>
            <person name="Amirebrahimi M."/>
            <person name="Lipzen A."/>
            <person name="Pangilinan J."/>
            <person name="Andreopoulos W."/>
            <person name="Hayes R.D."/>
            <person name="Ng V."/>
            <person name="Grigoriev I.V."/>
            <person name="Jackson S.A."/>
            <person name="Sutton T.D.S."/>
            <person name="Dobson A.D.W."/>
            <person name="Rama T."/>
        </authorList>
    </citation>
    <scope>NUCLEOTIDE SEQUENCE</scope>
    <source>
        <strain evidence="2">TRa3180A</strain>
    </source>
</reference>
<dbReference type="Pfam" id="PF00646">
    <property type="entry name" value="F-box"/>
    <property type="match status" value="1"/>
</dbReference>
<gene>
    <name evidence="2" type="ORF">BJ878DRAFT_482151</name>
</gene>
<comment type="caution">
    <text evidence="2">The sequence shown here is derived from an EMBL/GenBank/DDBJ whole genome shotgun (WGS) entry which is preliminary data.</text>
</comment>
<accession>A0A9P7YZY5</accession>
<dbReference type="AlphaFoldDB" id="A0A9P7YZY5"/>
<dbReference type="OrthoDB" id="2687876at2759"/>
<feature type="domain" description="F-box" evidence="1">
    <location>
        <begin position="52"/>
        <end position="98"/>
    </location>
</feature>
<name>A0A9P7YZY5_9HELO</name>
<dbReference type="SUPFAM" id="SSF81383">
    <property type="entry name" value="F-box domain"/>
    <property type="match status" value="1"/>
</dbReference>
<evidence type="ECO:0000259" key="1">
    <source>
        <dbReference type="PROSITE" id="PS50181"/>
    </source>
</evidence>
<evidence type="ECO:0000313" key="2">
    <source>
        <dbReference type="EMBL" id="KAG9242298.1"/>
    </source>
</evidence>
<dbReference type="PROSITE" id="PS50181">
    <property type="entry name" value="FBOX"/>
    <property type="match status" value="1"/>
</dbReference>
<dbReference type="EMBL" id="MU254089">
    <property type="protein sequence ID" value="KAG9242298.1"/>
    <property type="molecule type" value="Genomic_DNA"/>
</dbReference>
<dbReference type="InterPro" id="IPR001810">
    <property type="entry name" value="F-box_dom"/>
</dbReference>
<dbReference type="Proteomes" id="UP000887226">
    <property type="component" value="Unassembled WGS sequence"/>
</dbReference>